<dbReference type="EMBL" id="LUEZ02000040">
    <property type="protein sequence ID" value="RDB26360.1"/>
    <property type="molecule type" value="Genomic_DNA"/>
</dbReference>
<feature type="region of interest" description="Disordered" evidence="1">
    <location>
        <begin position="321"/>
        <end position="372"/>
    </location>
</feature>
<evidence type="ECO:0000256" key="1">
    <source>
        <dbReference type="SAM" id="MobiDB-lite"/>
    </source>
</evidence>
<organism evidence="2 3">
    <name type="scientific">Hypsizygus marmoreus</name>
    <name type="common">White beech mushroom</name>
    <name type="synonym">Agaricus marmoreus</name>
    <dbReference type="NCBI Taxonomy" id="39966"/>
    <lineage>
        <taxon>Eukaryota</taxon>
        <taxon>Fungi</taxon>
        <taxon>Dikarya</taxon>
        <taxon>Basidiomycota</taxon>
        <taxon>Agaricomycotina</taxon>
        <taxon>Agaricomycetes</taxon>
        <taxon>Agaricomycetidae</taxon>
        <taxon>Agaricales</taxon>
        <taxon>Tricholomatineae</taxon>
        <taxon>Lyophyllaceae</taxon>
        <taxon>Hypsizygus</taxon>
    </lineage>
</organism>
<keyword evidence="3" id="KW-1185">Reference proteome</keyword>
<reference evidence="2" key="1">
    <citation type="submission" date="2018-04" db="EMBL/GenBank/DDBJ databases">
        <title>Whole genome sequencing of Hypsizygus marmoreus.</title>
        <authorList>
            <person name="Choi I.-G."/>
            <person name="Min B."/>
            <person name="Kim J.-G."/>
            <person name="Kim S."/>
            <person name="Oh Y.-L."/>
            <person name="Kong W.-S."/>
            <person name="Park H."/>
            <person name="Jeong J."/>
            <person name="Song E.-S."/>
        </authorList>
    </citation>
    <scope>NUCLEOTIDE SEQUENCE [LARGE SCALE GENOMIC DNA]</scope>
    <source>
        <strain evidence="2">51987-8</strain>
    </source>
</reference>
<evidence type="ECO:0000313" key="3">
    <source>
        <dbReference type="Proteomes" id="UP000076154"/>
    </source>
</evidence>
<dbReference type="Proteomes" id="UP000076154">
    <property type="component" value="Unassembled WGS sequence"/>
</dbReference>
<comment type="caution">
    <text evidence="2">The sequence shown here is derived from an EMBL/GenBank/DDBJ whole genome shotgun (WGS) entry which is preliminary data.</text>
</comment>
<feature type="region of interest" description="Disordered" evidence="1">
    <location>
        <begin position="411"/>
        <end position="444"/>
    </location>
</feature>
<gene>
    <name evidence="2" type="ORF">Hypma_006320</name>
</gene>
<name>A0A369JYP9_HYPMA</name>
<proteinExistence type="predicted"/>
<accession>A0A369JYP9</accession>
<dbReference type="InParanoid" id="A0A369JYP9"/>
<feature type="compositionally biased region" description="Polar residues" evidence="1">
    <location>
        <begin position="354"/>
        <end position="372"/>
    </location>
</feature>
<evidence type="ECO:0000313" key="2">
    <source>
        <dbReference type="EMBL" id="RDB26360.1"/>
    </source>
</evidence>
<feature type="compositionally biased region" description="Basic and acidic residues" evidence="1">
    <location>
        <begin position="332"/>
        <end position="342"/>
    </location>
</feature>
<dbReference type="AlphaFoldDB" id="A0A369JYP9"/>
<feature type="compositionally biased region" description="Low complexity" evidence="1">
    <location>
        <begin position="321"/>
        <end position="330"/>
    </location>
</feature>
<protein>
    <submittedName>
        <fullName evidence="2">Uncharacterized protein</fullName>
    </submittedName>
</protein>
<dbReference type="OrthoDB" id="10688007at2759"/>
<sequence>MSTSYLCIPVLESLALSSSSSSSSSFLSTDLQSDCSPPHSPIQDVQIFDPTYQDTEGKLQARMLSFIDVDPDATPKLPPPKQDHGWFKFGSDDDNGYESECEGYTNLAVGPRTRLRTRKRGSTLRQTGLGLIAPSSLDGRFNFADHVEEALPVRSSTIIHASPRGLLHSPDGEARIDQLVPTQASFHPPPKPQILPVSDASSPSPIFPLPELLLRPGLHRLSGLPRKPRLQALMLPDQISPMDDLPPAADYLSLGHKPGEDVPFLALVSVSFSDHEDAMDQLGFGSPLESSRISELYAAKETVLTAVPVCGNALGTKKPTGLGLGLPSSLDHGNRTHIDRTPPLDSSVLLDTPSRPTAPTSPQKASAWSTPNRRLGGIVSGVRRLFKANQYSKRHLYDIPESISPIAVHASSRGKPHCVPSAVPKTMGTATPRPKNPRSSTFPSRDSLNLVASWKMLPRLGDSPRKLWIWPGKSSGSPPAPRTSPATVIHEDVLQDLNLTKHRRSLF</sequence>